<dbReference type="Proteomes" id="UP000250347">
    <property type="component" value="Unassembled WGS sequence"/>
</dbReference>
<organism evidence="1 2">
    <name type="scientific">Mycobacterium colombiense</name>
    <dbReference type="NCBI Taxonomy" id="339268"/>
    <lineage>
        <taxon>Bacteria</taxon>
        <taxon>Bacillati</taxon>
        <taxon>Actinomycetota</taxon>
        <taxon>Actinomycetes</taxon>
        <taxon>Mycobacteriales</taxon>
        <taxon>Mycobacteriaceae</taxon>
        <taxon>Mycobacterium</taxon>
        <taxon>Mycobacterium avium complex (MAC)</taxon>
    </lineage>
</organism>
<name>A0A329KTT5_9MYCO</name>
<protein>
    <submittedName>
        <fullName evidence="1">Uncharacterized protein</fullName>
    </submittedName>
</protein>
<evidence type="ECO:0000313" key="2">
    <source>
        <dbReference type="Proteomes" id="UP000250347"/>
    </source>
</evidence>
<accession>A0A329KTT5</accession>
<dbReference type="RefSeq" id="WP_112707344.1">
    <property type="nucleotide sequence ID" value="NZ_QMEU01000007.1"/>
</dbReference>
<sequence length="59" mass="5715">MGKPPDQPAVHVAANASRPGLVLVAIGSGSDPYSVTPEFAVGLAGQLLGAATTARTAGT</sequence>
<comment type="caution">
    <text evidence="1">The sequence shown here is derived from an EMBL/GenBank/DDBJ whole genome shotgun (WGS) entry which is preliminary data.</text>
</comment>
<dbReference type="EMBL" id="QMEU01000007">
    <property type="protein sequence ID" value="RAU98770.1"/>
    <property type="molecule type" value="Genomic_DNA"/>
</dbReference>
<dbReference type="AlphaFoldDB" id="A0A329KTT5"/>
<proteinExistence type="predicted"/>
<reference evidence="1 2" key="1">
    <citation type="submission" date="2018-06" db="EMBL/GenBank/DDBJ databases">
        <title>NTM in soil in Japan.</title>
        <authorList>
            <person name="Ohya K."/>
        </authorList>
    </citation>
    <scope>NUCLEOTIDE SEQUENCE [LARGE SCALE GENOMIC DNA]</scope>
    <source>
        <strain evidence="1 2">GF76</strain>
    </source>
</reference>
<gene>
    <name evidence="1" type="ORF">DQP58_04775</name>
</gene>
<evidence type="ECO:0000313" key="1">
    <source>
        <dbReference type="EMBL" id="RAU98770.1"/>
    </source>
</evidence>